<comment type="subunit">
    <text evidence="5">Homodecamer.</text>
</comment>
<feature type="active site" description="Proton donor" evidence="5 7">
    <location>
        <position position="141"/>
    </location>
</feature>
<keyword evidence="2 5" id="KW-0808">Transferase</keyword>
<keyword evidence="1 5" id="KW-0028">Amino-acid biosynthesis</keyword>
<dbReference type="GO" id="GO:0016836">
    <property type="term" value="F:hydro-lyase activity"/>
    <property type="evidence" value="ECO:0007669"/>
    <property type="project" value="InterPro"/>
</dbReference>
<accession>A0AAF0IBK3</accession>
<reference evidence="8" key="2">
    <citation type="journal article" date="2022" name="Nat. Microbiol.">
        <title>A closed Candidatus Odinarchaeum chromosome exposes Asgard archaeal viruses.</title>
        <authorList>
            <person name="Tamarit D."/>
            <person name="Caceres E.F."/>
            <person name="Krupovic M."/>
            <person name="Nijland R."/>
            <person name="Eme L."/>
            <person name="Robinson N.P."/>
            <person name="Ettema T.J.G."/>
        </authorList>
    </citation>
    <scope>NUCLEOTIDE SEQUENCE</scope>
    <source>
        <strain evidence="8">LCB_4</strain>
    </source>
</reference>
<dbReference type="CDD" id="cd00958">
    <property type="entry name" value="DhnA"/>
    <property type="match status" value="1"/>
</dbReference>
<evidence type="ECO:0000256" key="7">
    <source>
        <dbReference type="PIRSR" id="PIRSR038992-1"/>
    </source>
</evidence>
<evidence type="ECO:0000313" key="9">
    <source>
        <dbReference type="Proteomes" id="UP000186851"/>
    </source>
</evidence>
<dbReference type="InterPro" id="IPR010210">
    <property type="entry name" value="ADH_synthase"/>
</dbReference>
<keyword evidence="3 5" id="KW-0057">Aromatic amino acid biosynthesis</keyword>
<comment type="similarity">
    <text evidence="5">Belongs to the DeoC/FbaB aldolase family. ADHS subfamily.</text>
</comment>
<gene>
    <name evidence="5" type="primary">aroA'</name>
    <name evidence="8" type="ORF">OdinLCB4_000665</name>
</gene>
<evidence type="ECO:0000313" key="8">
    <source>
        <dbReference type="EMBL" id="WEU40479.1"/>
    </source>
</evidence>
<dbReference type="GO" id="GO:0009073">
    <property type="term" value="P:aromatic amino acid family biosynthetic process"/>
    <property type="evidence" value="ECO:0007669"/>
    <property type="project" value="UniProtKB-UniRule"/>
</dbReference>
<feature type="binding site" evidence="5">
    <location>
        <begin position="23"/>
        <end position="27"/>
    </location>
    <ligand>
        <name>1-deoxy-D-threo-hexo-2,5-diulose 6-phosphate</name>
        <dbReference type="ChEBI" id="CHEBI:58861"/>
    </ligand>
</feature>
<feature type="active site" description="Schiff-base intermediate with substrate" evidence="5">
    <location>
        <position position="172"/>
    </location>
</feature>
<dbReference type="HAMAP" id="MF_00960">
    <property type="entry name" value="ADH_synthase"/>
    <property type="match status" value="1"/>
</dbReference>
<protein>
    <recommendedName>
        <fullName evidence="5 6">2-amino-3,7-dideoxy-D-threo-hept-6-ulosonate synthase</fullName>
        <shortName evidence="5">ADH synthase</shortName>
        <shortName evidence="5">ADHS</shortName>
        <shortName evidence="5">ADTH synthase</shortName>
        <ecNumber evidence="5 6">2.2.1.10</ecNumber>
    </recommendedName>
</protein>
<dbReference type="InterPro" id="IPR002915">
    <property type="entry name" value="DeoC/FbaB/LacD_aldolase"/>
</dbReference>
<dbReference type="EC" id="2.2.1.10" evidence="5 6"/>
<feature type="active site" description="Proton acceptor" evidence="5">
    <location>
        <position position="23"/>
    </location>
</feature>
<feature type="binding site" evidence="5">
    <location>
        <begin position="225"/>
        <end position="226"/>
    </location>
    <ligand>
        <name>1-deoxy-D-threo-hexo-2,5-diulose 6-phosphate</name>
        <dbReference type="ChEBI" id="CHEBI:58861"/>
    </ligand>
</feature>
<proteinExistence type="inferred from homology"/>
<evidence type="ECO:0000256" key="4">
    <source>
        <dbReference type="ARBA" id="ARBA00023270"/>
    </source>
</evidence>
<organism evidence="8 9">
    <name type="scientific">Odinarchaeota yellowstonii (strain LCB_4)</name>
    <dbReference type="NCBI Taxonomy" id="1841599"/>
    <lineage>
        <taxon>Archaea</taxon>
        <taxon>Promethearchaeati</taxon>
        <taxon>Candidatus Odinarchaeota</taxon>
        <taxon>Candidatus Odinarchaeia</taxon>
        <taxon>Candidatus Odinarchaeales</taxon>
        <taxon>Candidatus Odinarchaeaceae</taxon>
        <taxon>Candidatus Odinarchaeum</taxon>
    </lineage>
</organism>
<dbReference type="PANTHER" id="PTHR47916:SF1">
    <property type="entry name" value="3-HYDROXY-5-PHOSPHONOOXYPENTANE-2,4-DIONE THIOLASE"/>
    <property type="match status" value="1"/>
</dbReference>
<dbReference type="Proteomes" id="UP000186851">
    <property type="component" value="Chromosome"/>
</dbReference>
<evidence type="ECO:0000256" key="6">
    <source>
        <dbReference type="NCBIfam" id="TIGR01949"/>
    </source>
</evidence>
<dbReference type="PANTHER" id="PTHR47916">
    <property type="entry name" value="FRUCTOSE-BISPHOSPHATE ALDOLASE CLASS 1"/>
    <property type="match status" value="1"/>
</dbReference>
<name>A0AAF0IBK3_ODILC</name>
<dbReference type="GO" id="GO:0016744">
    <property type="term" value="F:transketolase or transaldolase activity"/>
    <property type="evidence" value="ECO:0007669"/>
    <property type="project" value="UniProtKB-UniRule"/>
</dbReference>
<dbReference type="GO" id="GO:0008652">
    <property type="term" value="P:amino acid biosynthetic process"/>
    <property type="evidence" value="ECO:0007669"/>
    <property type="project" value="UniProtKB-KW"/>
</dbReference>
<evidence type="ECO:0000256" key="5">
    <source>
        <dbReference type="HAMAP-Rule" id="MF_00960"/>
    </source>
</evidence>
<dbReference type="InterPro" id="IPR013785">
    <property type="entry name" value="Aldolase_TIM"/>
</dbReference>
<feature type="binding site" evidence="5">
    <location>
        <begin position="197"/>
        <end position="198"/>
    </location>
    <ligand>
        <name>1-deoxy-D-threo-hexo-2,5-diulose 6-phosphate</name>
        <dbReference type="ChEBI" id="CHEBI:58861"/>
    </ligand>
</feature>
<evidence type="ECO:0000256" key="1">
    <source>
        <dbReference type="ARBA" id="ARBA00022605"/>
    </source>
</evidence>
<comment type="catalytic activity">
    <reaction evidence="5">
        <text>1-deoxy-D-threo-hexo-2,5-diulose 6-phosphate + L-aspartate 4-semialdehyde = 2,3-dioxopropyl phosphate + 2-amino-2,3,7-trideoxy-D-lyxo-hept-6-ulosonate</text>
        <dbReference type="Rhea" id="RHEA:25952"/>
        <dbReference type="ChEBI" id="CHEBI:58859"/>
        <dbReference type="ChEBI" id="CHEBI:58860"/>
        <dbReference type="ChEBI" id="CHEBI:58861"/>
        <dbReference type="ChEBI" id="CHEBI:537519"/>
        <dbReference type="EC" id="2.2.1.10"/>
    </reaction>
</comment>
<dbReference type="PIRSF" id="PIRSF038992">
    <property type="entry name" value="Aldolase_Ia"/>
    <property type="match status" value="1"/>
</dbReference>
<evidence type="ECO:0000256" key="3">
    <source>
        <dbReference type="ARBA" id="ARBA00023141"/>
    </source>
</evidence>
<dbReference type="AlphaFoldDB" id="A0AAF0IBK3"/>
<reference evidence="8" key="1">
    <citation type="journal article" date="2017" name="Nature">
        <title>Asgard archaea illuminate the origin of eukaryotic cellular complexity.</title>
        <authorList>
            <person name="Zaremba-Niedzwiedzka K."/>
            <person name="Caceres E.F."/>
            <person name="Saw J.H."/>
            <person name="Backstrom D."/>
            <person name="Juzokaite L."/>
            <person name="Vancaester E."/>
            <person name="Seitz K.W."/>
            <person name="Anantharaman K."/>
            <person name="Starnawski P."/>
            <person name="Kjeldsen K.U."/>
            <person name="Scott M.B."/>
            <person name="Nunoura T."/>
            <person name="Banfield J.F."/>
            <person name="Schramm A."/>
            <person name="Baker B.J."/>
            <person name="Spang A."/>
            <person name="Ettema T.J.G."/>
        </authorList>
    </citation>
    <scope>NUCLEOTIDE SEQUENCE</scope>
    <source>
        <strain evidence="8">LCB_4</strain>
    </source>
</reference>
<feature type="binding site" evidence="5">
    <location>
        <begin position="141"/>
        <end position="143"/>
    </location>
    <ligand>
        <name>1-deoxy-D-threo-hexo-2,5-diulose 6-phosphate</name>
        <dbReference type="ChEBI" id="CHEBI:58861"/>
    </ligand>
</feature>
<dbReference type="KEGG" id="oyw:OdinLCB4_000665"/>
<dbReference type="InterPro" id="IPR050456">
    <property type="entry name" value="DeoC/FbaB_aldolase"/>
</dbReference>
<dbReference type="Gene3D" id="3.20.20.70">
    <property type="entry name" value="Aldolase class I"/>
    <property type="match status" value="1"/>
</dbReference>
<dbReference type="SUPFAM" id="SSF51569">
    <property type="entry name" value="Aldolase"/>
    <property type="match status" value="1"/>
</dbReference>
<dbReference type="InterPro" id="IPR041720">
    <property type="entry name" value="FbaB-like"/>
</dbReference>
<dbReference type="Pfam" id="PF01791">
    <property type="entry name" value="DeoC"/>
    <property type="match status" value="1"/>
</dbReference>
<evidence type="ECO:0000256" key="2">
    <source>
        <dbReference type="ARBA" id="ARBA00022679"/>
    </source>
</evidence>
<dbReference type="EMBL" id="CP091871">
    <property type="protein sequence ID" value="WEU40479.1"/>
    <property type="molecule type" value="Genomic_DNA"/>
</dbReference>
<keyword evidence="4 5" id="KW-0704">Schiff base</keyword>
<dbReference type="GO" id="GO:0004332">
    <property type="term" value="F:fructose-bisphosphate aldolase activity"/>
    <property type="evidence" value="ECO:0007669"/>
    <property type="project" value="InterPro"/>
</dbReference>
<feature type="active site" description="Schiff-base intermediate with dihydroxyacetone-P" evidence="7">
    <location>
        <position position="172"/>
    </location>
</feature>
<dbReference type="NCBIfam" id="NF005556">
    <property type="entry name" value="PRK07226.1"/>
    <property type="match status" value="1"/>
</dbReference>
<comment type="function">
    <text evidence="5">Catalyzes a transaldol reaction between 6-deoxy-5-ketofructose 1-phosphate (DKFP) and L-aspartate semialdehyde (ASA) with an elimination of hydroxypyruvaldehyde phosphate to yield 2-amino-3,7-dideoxy-D-threo-hept-6-ulosonate (ADH). Plays a key role in an alternative pathway of the biosynthesis of 3-dehydroquinate (DHQ), which is involved in the canonical pathway for the biosynthesis of aromatic amino acids.</text>
</comment>
<sequence length="258" mass="27677">MNGKKIRLSRILKNGKAVIIPMDHGVSNGPIEGIVKVEDTIRKLEEGGATAILTHKGILRSLHQVPKTGVIVHFSASTSMGPDPNWKVQVGSVEEAIRLGADAVSVHVNIGCDREPEMLMKLGKIAEACDEWQIPLLAMMYPRGKNVKDPFDPKTVAHVARVGAELGADIIKTNYTGSPETFKQVVEGCPVPVVIAGGPKMDSDIAVLEMVKGAMQAGAIGVSMGRNVFQHKNITGMTRALYKIIVEDATVKEAAKEL</sequence>
<dbReference type="SMART" id="SM01133">
    <property type="entry name" value="DeoC"/>
    <property type="match status" value="1"/>
</dbReference>
<dbReference type="NCBIfam" id="TIGR01949">
    <property type="entry name" value="ADH_synth"/>
    <property type="match status" value="1"/>
</dbReference>